<keyword evidence="1" id="KW-1133">Transmembrane helix</keyword>
<reference evidence="2 3" key="1">
    <citation type="submission" date="2020-03" db="EMBL/GenBank/DDBJ databases">
        <title>Genomic Encyclopedia of Type Strains, Phase IV (KMG-IV): sequencing the most valuable type-strain genomes for metagenomic binning, comparative biology and taxonomic classification.</title>
        <authorList>
            <person name="Goeker M."/>
        </authorList>
    </citation>
    <scope>NUCLEOTIDE SEQUENCE [LARGE SCALE GENOMIC DNA]</scope>
    <source>
        <strain evidence="2 3">DSM 29762</strain>
    </source>
</reference>
<sequence length="316" mass="35789">MQNNIQNKHIELKINRDFGEIISTYFDFLKQNLKKFTNIFLNYNGIFLIGLLVVSYLLVSGFIGLFTYQQNYSYGNANDMDESYLTYLVIGGILYFIIFIAVAVLNYSLAGAYMINYEKHEGANFDKKEVWDFVKDRLGNIVLFVVLLVLIYIGCSIIGFILAIIPLIGVFAYYILIFFVLGWFGVSFFSMLKDNKGVTDSYGEGWSLTTKNFWKTVGVNFILGLLNGILVFIIMIIPGVIVGIYTFHVVENNVDVSASIVPTIIYTIGTCMFLIVGVFGQCLSQFVNGILYYSLHEKTYNTNTRSKIEQIGNLGE</sequence>
<accession>A0A846QQV3</accession>
<organism evidence="2 3">
    <name type="scientific">Saonia flava</name>
    <dbReference type="NCBI Taxonomy" id="523696"/>
    <lineage>
        <taxon>Bacteria</taxon>
        <taxon>Pseudomonadati</taxon>
        <taxon>Bacteroidota</taxon>
        <taxon>Flavobacteriia</taxon>
        <taxon>Flavobacteriales</taxon>
        <taxon>Flavobacteriaceae</taxon>
        <taxon>Saonia</taxon>
    </lineage>
</organism>
<feature type="transmembrane region" description="Helical" evidence="1">
    <location>
        <begin position="40"/>
        <end position="64"/>
    </location>
</feature>
<evidence type="ECO:0000313" key="3">
    <source>
        <dbReference type="Proteomes" id="UP000590442"/>
    </source>
</evidence>
<name>A0A846QQV3_9FLAO</name>
<dbReference type="Proteomes" id="UP000590442">
    <property type="component" value="Unassembled WGS sequence"/>
</dbReference>
<evidence type="ECO:0000313" key="2">
    <source>
        <dbReference type="EMBL" id="NJB70488.1"/>
    </source>
</evidence>
<dbReference type="RefSeq" id="WP_167961330.1">
    <property type="nucleotide sequence ID" value="NZ_JAATJJ010000001.1"/>
</dbReference>
<keyword evidence="3" id="KW-1185">Reference proteome</keyword>
<feature type="transmembrane region" description="Helical" evidence="1">
    <location>
        <begin position="171"/>
        <end position="192"/>
    </location>
</feature>
<gene>
    <name evidence="2" type="ORF">GGR42_000950</name>
</gene>
<feature type="transmembrane region" description="Helical" evidence="1">
    <location>
        <begin position="141"/>
        <end position="165"/>
    </location>
</feature>
<comment type="caution">
    <text evidence="2">The sequence shown here is derived from an EMBL/GenBank/DDBJ whole genome shotgun (WGS) entry which is preliminary data.</text>
</comment>
<dbReference type="AlphaFoldDB" id="A0A846QQV3"/>
<feature type="transmembrane region" description="Helical" evidence="1">
    <location>
        <begin position="259"/>
        <end position="279"/>
    </location>
</feature>
<dbReference type="EMBL" id="JAATJJ010000001">
    <property type="protein sequence ID" value="NJB70488.1"/>
    <property type="molecule type" value="Genomic_DNA"/>
</dbReference>
<evidence type="ECO:0000256" key="1">
    <source>
        <dbReference type="SAM" id="Phobius"/>
    </source>
</evidence>
<keyword evidence="1" id="KW-0812">Transmembrane</keyword>
<keyword evidence="1" id="KW-0472">Membrane</keyword>
<protein>
    <submittedName>
        <fullName evidence="2">Uncharacterized protein involved in cysteine biosynthesis</fullName>
    </submittedName>
</protein>
<feature type="transmembrane region" description="Helical" evidence="1">
    <location>
        <begin position="84"/>
        <end position="109"/>
    </location>
</feature>
<proteinExistence type="predicted"/>
<feature type="transmembrane region" description="Helical" evidence="1">
    <location>
        <begin position="221"/>
        <end position="247"/>
    </location>
</feature>